<gene>
    <name evidence="1" type="ORF">ACE1CC_10145</name>
</gene>
<dbReference type="RefSeq" id="WP_413270340.1">
    <property type="nucleotide sequence ID" value="NZ_JBHFNQ010000077.1"/>
</dbReference>
<dbReference type="PANTHER" id="PTHR31340">
    <property type="entry name" value="MITOCHONDRIAL GENOME MAINTENANCE EXONUCLEASE 1"/>
    <property type="match status" value="1"/>
</dbReference>
<protein>
    <submittedName>
        <fullName evidence="1">Uncharacterized protein</fullName>
    </submittedName>
</protein>
<evidence type="ECO:0000313" key="1">
    <source>
        <dbReference type="EMBL" id="MFB2877235.1"/>
    </source>
</evidence>
<dbReference type="Proteomes" id="UP001576774">
    <property type="component" value="Unassembled WGS sequence"/>
</dbReference>
<name>A0ABV4X380_9CYAN</name>
<reference evidence="1 2" key="1">
    <citation type="submission" date="2024-09" db="EMBL/GenBank/DDBJ databases">
        <title>Floridaenema gen nov. (Aerosakkonemataceae, Aerosakkonematales ord. nov., Cyanobacteria) from benthic tropical and subtropical fresh waters, with the description of four new species.</title>
        <authorList>
            <person name="Moretto J.A."/>
            <person name="Berthold D.E."/>
            <person name="Lefler F.W."/>
            <person name="Huang I.-S."/>
            <person name="Laughinghouse H. IV."/>
        </authorList>
    </citation>
    <scope>NUCLEOTIDE SEQUENCE [LARGE SCALE GENOMIC DNA]</scope>
    <source>
        <strain evidence="1 2">BLCC-F46</strain>
    </source>
</reference>
<dbReference type="EMBL" id="JBHFNQ010000077">
    <property type="protein sequence ID" value="MFB2877235.1"/>
    <property type="molecule type" value="Genomic_DNA"/>
</dbReference>
<keyword evidence="2" id="KW-1185">Reference proteome</keyword>
<comment type="caution">
    <text evidence="1">The sequence shown here is derived from an EMBL/GenBank/DDBJ whole genome shotgun (WGS) entry which is preliminary data.</text>
</comment>
<sequence>MKSIHRNESSRLPADSTILNKTLPSQYKAALSNSRQKKGDEMTLNATNSRCRNKELRQYIKRYLQELSPKPSESIILPYISSIQSILEQLSNVQIIDEFISNDEQSYKSKVGCVTRYKGIPYTIQWITAEEPKPDESHLYDKPLQLVASVDAVNYYYGNSLFGSKIEHALIVVALPNQEAQIFEFGCNQLNHYRQAWQKRLNLFYKTAA</sequence>
<dbReference type="PANTHER" id="PTHR31340:SF3">
    <property type="entry name" value="MITOCHONDRIAL GENOME MAINTENANCE EXONUCLEASE 1"/>
    <property type="match status" value="1"/>
</dbReference>
<organism evidence="1 2">
    <name type="scientific">Floridaenema aerugineum BLCC-F46</name>
    <dbReference type="NCBI Taxonomy" id="3153654"/>
    <lineage>
        <taxon>Bacteria</taxon>
        <taxon>Bacillati</taxon>
        <taxon>Cyanobacteriota</taxon>
        <taxon>Cyanophyceae</taxon>
        <taxon>Oscillatoriophycideae</taxon>
        <taxon>Aerosakkonematales</taxon>
        <taxon>Aerosakkonemataceae</taxon>
        <taxon>Floridanema</taxon>
        <taxon>Floridanema aerugineum</taxon>
    </lineage>
</organism>
<evidence type="ECO:0000313" key="2">
    <source>
        <dbReference type="Proteomes" id="UP001576774"/>
    </source>
</evidence>
<proteinExistence type="predicted"/>
<accession>A0ABV4X380</accession>